<feature type="region of interest" description="G5" evidence="9">
    <location>
        <begin position="150"/>
        <end position="152"/>
    </location>
</feature>
<proteinExistence type="inferred from homology"/>
<dbReference type="GO" id="GO:0000028">
    <property type="term" value="P:ribosomal small subunit assembly"/>
    <property type="evidence" value="ECO:0007669"/>
    <property type="project" value="TreeGrafter"/>
</dbReference>
<dbReference type="InterPro" id="IPR015946">
    <property type="entry name" value="KH_dom-like_a/b"/>
</dbReference>
<organism evidence="13 14">
    <name type="scientific">Helcococcus kunzii ATCC 51366</name>
    <dbReference type="NCBI Taxonomy" id="883114"/>
    <lineage>
        <taxon>Bacteria</taxon>
        <taxon>Bacillati</taxon>
        <taxon>Bacillota</taxon>
        <taxon>Tissierellia</taxon>
        <taxon>Tissierellales</taxon>
        <taxon>Peptoniphilaceae</taxon>
        <taxon>Helcococcus</taxon>
    </lineage>
</organism>
<dbReference type="FunFam" id="3.40.50.300:FF:000094">
    <property type="entry name" value="GTPase Era"/>
    <property type="match status" value="1"/>
</dbReference>
<comment type="subunit">
    <text evidence="8">Monomer.</text>
</comment>
<protein>
    <recommendedName>
        <fullName evidence="2 8">GTPase Era</fullName>
    </recommendedName>
</protein>
<evidence type="ECO:0000256" key="6">
    <source>
        <dbReference type="ARBA" id="ARBA00023134"/>
    </source>
</evidence>
<dbReference type="GO" id="GO:0003924">
    <property type="term" value="F:GTPase activity"/>
    <property type="evidence" value="ECO:0007669"/>
    <property type="project" value="UniProtKB-UniRule"/>
</dbReference>
<evidence type="ECO:0000256" key="10">
    <source>
        <dbReference type="RuleBase" id="RU003761"/>
    </source>
</evidence>
<keyword evidence="3 8" id="KW-0690">Ribosome biogenesis</keyword>
<sequence>MFKSGFITVIGRPNVGKSTLLNGLIGEKISIISDKPQTTRNKIQMVLTTDNMQCVFLDTPGIQMPKNKLGDYMLSVSKSTLNEVDIVTFIVDLSEDIGKLDQYILDILDGVDTKTILLVNKIDIAESQDQIDNIINKYKEMDKFDRIVPISALEKTNYDKYLEVLYELLEEGPMYYPADMITDQPERNIIAEIVREKVLRNMFDEIPHGIAVEVMKISENENEKMQIEVNLYVEQNSHKGMVIGKGGSMLKKIGIEARRDIENLLDAKVNLKIWVKVAKDWRKKDSRVKDFGYR</sequence>
<dbReference type="InterPro" id="IPR030388">
    <property type="entry name" value="G_ERA_dom"/>
</dbReference>
<keyword evidence="8" id="KW-1003">Cell membrane</keyword>
<dbReference type="InterPro" id="IPR005662">
    <property type="entry name" value="GTPase_Era-like"/>
</dbReference>
<dbReference type="HAMAP" id="MF_00367">
    <property type="entry name" value="GTPase_Era"/>
    <property type="match status" value="1"/>
</dbReference>
<gene>
    <name evidence="8" type="primary">era</name>
    <name evidence="13" type="ORF">HMPREF9709_01246</name>
</gene>
<evidence type="ECO:0000256" key="9">
    <source>
        <dbReference type="PROSITE-ProRule" id="PRU01050"/>
    </source>
</evidence>
<dbReference type="PANTHER" id="PTHR42698:SF1">
    <property type="entry name" value="GTPASE ERA, MITOCHONDRIAL"/>
    <property type="match status" value="1"/>
</dbReference>
<keyword evidence="6 8" id="KW-0342">GTP-binding</keyword>
<feature type="domain" description="Era-type G" evidence="12">
    <location>
        <begin position="3"/>
        <end position="171"/>
    </location>
</feature>
<reference evidence="13 14" key="1">
    <citation type="submission" date="2012-01" db="EMBL/GenBank/DDBJ databases">
        <title>The Genome Sequence of Helcococcus kunzii ATCC 51366.</title>
        <authorList>
            <consortium name="The Broad Institute Genome Sequencing Platform"/>
            <person name="Earl A."/>
            <person name="Ward D."/>
            <person name="Feldgarden M."/>
            <person name="Gevers D."/>
            <person name="Huys G."/>
            <person name="Young S.K."/>
            <person name="Zeng Q."/>
            <person name="Gargeya S."/>
            <person name="Fitzgerald M."/>
            <person name="Haas B."/>
            <person name="Abouelleil A."/>
            <person name="Alvarado L."/>
            <person name="Arachchi H.M."/>
            <person name="Berlin A."/>
            <person name="Chapman S.B."/>
            <person name="Gearin G."/>
            <person name="Goldberg J."/>
            <person name="Griggs A."/>
            <person name="Gujja S."/>
            <person name="Hansen M."/>
            <person name="Heiman D."/>
            <person name="Howarth C."/>
            <person name="Larimer J."/>
            <person name="Lui A."/>
            <person name="MacDonald P.J.P."/>
            <person name="McCowen C."/>
            <person name="Montmayeur A."/>
            <person name="Murphy C."/>
            <person name="Neiman D."/>
            <person name="Pearson M."/>
            <person name="Priest M."/>
            <person name="Roberts A."/>
            <person name="Saif S."/>
            <person name="Shea T."/>
            <person name="Sisk P."/>
            <person name="Stolte C."/>
            <person name="Sykes S."/>
            <person name="Wortman J."/>
            <person name="Nusbaum C."/>
            <person name="Birren B."/>
        </authorList>
    </citation>
    <scope>NUCLEOTIDE SEQUENCE [LARGE SCALE GENOMIC DNA]</scope>
    <source>
        <strain evidence="13 14">ATCC 51366</strain>
    </source>
</reference>
<dbReference type="PATRIC" id="fig|883114.3.peg.1236"/>
<dbReference type="SUPFAM" id="SSF54814">
    <property type="entry name" value="Prokaryotic type KH domain (KH-domain type II)"/>
    <property type="match status" value="1"/>
</dbReference>
<dbReference type="NCBIfam" id="TIGR00231">
    <property type="entry name" value="small_GTP"/>
    <property type="match status" value="1"/>
</dbReference>
<keyword evidence="4 8" id="KW-0547">Nucleotide-binding</keyword>
<dbReference type="NCBIfam" id="NF000908">
    <property type="entry name" value="PRK00089.1"/>
    <property type="match status" value="1"/>
</dbReference>
<keyword evidence="5 8" id="KW-0694">RNA-binding</keyword>
<evidence type="ECO:0000256" key="5">
    <source>
        <dbReference type="ARBA" id="ARBA00022884"/>
    </source>
</evidence>
<evidence type="ECO:0000256" key="4">
    <source>
        <dbReference type="ARBA" id="ARBA00022741"/>
    </source>
</evidence>
<dbReference type="AlphaFoldDB" id="H3NPY0"/>
<comment type="caution">
    <text evidence="13">The sequence shown here is derived from an EMBL/GenBank/DDBJ whole genome shotgun (WGS) entry which is preliminary data.</text>
</comment>
<evidence type="ECO:0000313" key="14">
    <source>
        <dbReference type="Proteomes" id="UP000004191"/>
    </source>
</evidence>
<dbReference type="STRING" id="883114.HMPREF9709_01246"/>
<comment type="subcellular location">
    <subcellularLocation>
        <location evidence="8">Cytoplasm</location>
    </subcellularLocation>
    <subcellularLocation>
        <location evidence="8">Cell membrane</location>
        <topology evidence="8">Peripheral membrane protein</topology>
    </subcellularLocation>
</comment>
<dbReference type="EMBL" id="AGEI01000024">
    <property type="protein sequence ID" value="EHR33202.1"/>
    <property type="molecule type" value="Genomic_DNA"/>
</dbReference>
<dbReference type="HOGENOM" id="CLU_038009_1_0_9"/>
<evidence type="ECO:0000313" key="13">
    <source>
        <dbReference type="EMBL" id="EHR33202.1"/>
    </source>
</evidence>
<dbReference type="GO" id="GO:0005886">
    <property type="term" value="C:plasma membrane"/>
    <property type="evidence" value="ECO:0007669"/>
    <property type="project" value="UniProtKB-SubCell"/>
</dbReference>
<dbReference type="RefSeq" id="WP_005398761.1">
    <property type="nucleotide sequence ID" value="NZ_JH601088.1"/>
</dbReference>
<dbReference type="GO" id="GO:0070181">
    <property type="term" value="F:small ribosomal subunit rRNA binding"/>
    <property type="evidence" value="ECO:0007669"/>
    <property type="project" value="UniProtKB-UniRule"/>
</dbReference>
<dbReference type="InterPro" id="IPR009019">
    <property type="entry name" value="KH_sf_prok-type"/>
</dbReference>
<dbReference type="GO" id="GO:0043024">
    <property type="term" value="F:ribosomal small subunit binding"/>
    <property type="evidence" value="ECO:0007669"/>
    <property type="project" value="TreeGrafter"/>
</dbReference>
<feature type="domain" description="KH type-2" evidence="11">
    <location>
        <begin position="202"/>
        <end position="279"/>
    </location>
</feature>
<dbReference type="PROSITE" id="PS50823">
    <property type="entry name" value="KH_TYPE_2"/>
    <property type="match status" value="1"/>
</dbReference>
<feature type="region of interest" description="G1" evidence="9">
    <location>
        <begin position="11"/>
        <end position="18"/>
    </location>
</feature>
<evidence type="ECO:0000256" key="1">
    <source>
        <dbReference type="ARBA" id="ARBA00007921"/>
    </source>
</evidence>
<feature type="binding site" evidence="8">
    <location>
        <begin position="120"/>
        <end position="123"/>
    </location>
    <ligand>
        <name>GTP</name>
        <dbReference type="ChEBI" id="CHEBI:37565"/>
    </ligand>
</feature>
<feature type="region of interest" description="G4" evidence="9">
    <location>
        <begin position="120"/>
        <end position="123"/>
    </location>
</feature>
<evidence type="ECO:0000256" key="7">
    <source>
        <dbReference type="ARBA" id="ARBA00023136"/>
    </source>
</evidence>
<dbReference type="Pfam" id="PF01926">
    <property type="entry name" value="MMR_HSR1"/>
    <property type="match status" value="1"/>
</dbReference>
<dbReference type="Pfam" id="PF07650">
    <property type="entry name" value="KH_2"/>
    <property type="match status" value="1"/>
</dbReference>
<dbReference type="NCBIfam" id="TIGR00436">
    <property type="entry name" value="era"/>
    <property type="match status" value="1"/>
</dbReference>
<dbReference type="OrthoDB" id="9805918at2"/>
<dbReference type="GO" id="GO:0005829">
    <property type="term" value="C:cytosol"/>
    <property type="evidence" value="ECO:0007669"/>
    <property type="project" value="TreeGrafter"/>
</dbReference>
<dbReference type="GO" id="GO:0005525">
    <property type="term" value="F:GTP binding"/>
    <property type="evidence" value="ECO:0007669"/>
    <property type="project" value="UniProtKB-UniRule"/>
</dbReference>
<dbReference type="GeneID" id="96999220"/>
<evidence type="ECO:0000256" key="2">
    <source>
        <dbReference type="ARBA" id="ARBA00020484"/>
    </source>
</evidence>
<dbReference type="CDD" id="cd04163">
    <property type="entry name" value="Era"/>
    <property type="match status" value="1"/>
</dbReference>
<evidence type="ECO:0000256" key="8">
    <source>
        <dbReference type="HAMAP-Rule" id="MF_00367"/>
    </source>
</evidence>
<name>H3NPY0_9FIRM</name>
<keyword evidence="8" id="KW-0699">rRNA-binding</keyword>
<evidence type="ECO:0000259" key="12">
    <source>
        <dbReference type="PROSITE" id="PS51713"/>
    </source>
</evidence>
<dbReference type="PROSITE" id="PS51713">
    <property type="entry name" value="G_ERA"/>
    <property type="match status" value="1"/>
</dbReference>
<dbReference type="InterPro" id="IPR027417">
    <property type="entry name" value="P-loop_NTPase"/>
</dbReference>
<comment type="function">
    <text evidence="8">An essential GTPase that binds both GDP and GTP, with rapid nucleotide exchange. Plays a role in 16S rRNA processing and 30S ribosomal subunit biogenesis and possibly also in cell cycle regulation and energy metabolism.</text>
</comment>
<feature type="binding site" evidence="8">
    <location>
        <begin position="58"/>
        <end position="62"/>
    </location>
    <ligand>
        <name>GTP</name>
        <dbReference type="ChEBI" id="CHEBI:37565"/>
    </ligand>
</feature>
<dbReference type="InterPro" id="IPR005225">
    <property type="entry name" value="Small_GTP-bd"/>
</dbReference>
<keyword evidence="8" id="KW-0963">Cytoplasm</keyword>
<feature type="region of interest" description="G2" evidence="9">
    <location>
        <begin position="37"/>
        <end position="41"/>
    </location>
</feature>
<dbReference type="SUPFAM" id="SSF52540">
    <property type="entry name" value="P-loop containing nucleoside triphosphate hydrolases"/>
    <property type="match status" value="1"/>
</dbReference>
<dbReference type="Proteomes" id="UP000004191">
    <property type="component" value="Unassembled WGS sequence"/>
</dbReference>
<keyword evidence="7 8" id="KW-0472">Membrane</keyword>
<keyword evidence="14" id="KW-1185">Reference proteome</keyword>
<evidence type="ECO:0000256" key="3">
    <source>
        <dbReference type="ARBA" id="ARBA00022517"/>
    </source>
</evidence>
<dbReference type="InterPro" id="IPR004044">
    <property type="entry name" value="KH_dom_type_2"/>
</dbReference>
<feature type="region of interest" description="G3" evidence="9">
    <location>
        <begin position="58"/>
        <end position="61"/>
    </location>
</feature>
<dbReference type="PANTHER" id="PTHR42698">
    <property type="entry name" value="GTPASE ERA"/>
    <property type="match status" value="1"/>
</dbReference>
<comment type="similarity">
    <text evidence="1 8 9 10">Belongs to the TRAFAC class TrmE-Era-EngA-EngB-Septin-like GTPase superfamily. Era GTPase family.</text>
</comment>
<feature type="binding site" evidence="8">
    <location>
        <begin position="11"/>
        <end position="18"/>
    </location>
    <ligand>
        <name>GTP</name>
        <dbReference type="ChEBI" id="CHEBI:37565"/>
    </ligand>
</feature>
<dbReference type="InterPro" id="IPR006073">
    <property type="entry name" value="GTP-bd"/>
</dbReference>
<accession>H3NPY0</accession>
<dbReference type="eggNOG" id="COG1159">
    <property type="taxonomic scope" value="Bacteria"/>
</dbReference>
<dbReference type="FunFam" id="3.30.300.20:FF:000003">
    <property type="entry name" value="GTPase Era"/>
    <property type="match status" value="1"/>
</dbReference>
<dbReference type="Gene3D" id="3.30.300.20">
    <property type="match status" value="1"/>
</dbReference>
<dbReference type="Gene3D" id="3.40.50.300">
    <property type="entry name" value="P-loop containing nucleotide triphosphate hydrolases"/>
    <property type="match status" value="1"/>
</dbReference>
<evidence type="ECO:0000259" key="11">
    <source>
        <dbReference type="PROSITE" id="PS50823"/>
    </source>
</evidence>
<dbReference type="CDD" id="cd22534">
    <property type="entry name" value="KH-II_Era"/>
    <property type="match status" value="1"/>
</dbReference>